<dbReference type="KEGG" id="egl:EGR_10221"/>
<gene>
    <name evidence="1" type="ORF">EGR_10221</name>
</gene>
<proteinExistence type="predicted"/>
<dbReference type="GeneID" id="36345936"/>
<dbReference type="AlphaFoldDB" id="W6U2V6"/>
<evidence type="ECO:0000313" key="1">
    <source>
        <dbReference type="EMBL" id="EUB54911.1"/>
    </source>
</evidence>
<dbReference type="CTD" id="36345936"/>
<reference evidence="1 2" key="1">
    <citation type="journal article" date="2013" name="Nat. Genet.">
        <title>The genome of the hydatid tapeworm Echinococcus granulosus.</title>
        <authorList>
            <person name="Zheng H."/>
            <person name="Zhang W."/>
            <person name="Zhang L."/>
            <person name="Zhang Z."/>
            <person name="Li J."/>
            <person name="Lu G."/>
            <person name="Zhu Y."/>
            <person name="Wang Y."/>
            <person name="Huang Y."/>
            <person name="Liu J."/>
            <person name="Kang H."/>
            <person name="Chen J."/>
            <person name="Wang L."/>
            <person name="Chen A."/>
            <person name="Yu S."/>
            <person name="Gao Z."/>
            <person name="Jin L."/>
            <person name="Gu W."/>
            <person name="Wang Z."/>
            <person name="Zhao L."/>
            <person name="Shi B."/>
            <person name="Wen H."/>
            <person name="Lin R."/>
            <person name="Jones M.K."/>
            <person name="Brejova B."/>
            <person name="Vinar T."/>
            <person name="Zhao G."/>
            <person name="McManus D.P."/>
            <person name="Chen Z."/>
            <person name="Zhou Y."/>
            <person name="Wang S."/>
        </authorList>
    </citation>
    <scope>NUCLEOTIDE SEQUENCE [LARGE SCALE GENOMIC DNA]</scope>
</reference>
<dbReference type="RefSeq" id="XP_024346107.1">
    <property type="nucleotide sequence ID" value="XM_024499470.1"/>
</dbReference>
<accession>W6U2V6</accession>
<dbReference type="Proteomes" id="UP000019149">
    <property type="component" value="Unassembled WGS sequence"/>
</dbReference>
<dbReference type="EMBL" id="APAU02000200">
    <property type="protein sequence ID" value="EUB54911.1"/>
    <property type="molecule type" value="Genomic_DNA"/>
</dbReference>
<comment type="caution">
    <text evidence="1">The sequence shown here is derived from an EMBL/GenBank/DDBJ whole genome shotgun (WGS) entry which is preliminary data.</text>
</comment>
<keyword evidence="2" id="KW-1185">Reference proteome</keyword>
<protein>
    <submittedName>
        <fullName evidence="1">Uncharacterized protein</fullName>
    </submittedName>
</protein>
<sequence>MGERIFKSAPAVAASIAVVVTEEITVVKRDVDFHVQMHPEINSPHALFVLSQCLIDVRMKDQELDNGIVECMIGGRNKEKRGVVDALENPIPPLSIPLHGILRSPTLVCLYILILLHRLQ</sequence>
<evidence type="ECO:0000313" key="2">
    <source>
        <dbReference type="Proteomes" id="UP000019149"/>
    </source>
</evidence>
<name>W6U2V6_ECHGR</name>
<organism evidence="1 2">
    <name type="scientific">Echinococcus granulosus</name>
    <name type="common">Hydatid tapeworm</name>
    <dbReference type="NCBI Taxonomy" id="6210"/>
    <lineage>
        <taxon>Eukaryota</taxon>
        <taxon>Metazoa</taxon>
        <taxon>Spiralia</taxon>
        <taxon>Lophotrochozoa</taxon>
        <taxon>Platyhelminthes</taxon>
        <taxon>Cestoda</taxon>
        <taxon>Eucestoda</taxon>
        <taxon>Cyclophyllidea</taxon>
        <taxon>Taeniidae</taxon>
        <taxon>Echinococcus</taxon>
        <taxon>Echinococcus granulosus group</taxon>
    </lineage>
</organism>